<dbReference type="Proteomes" id="UP001596043">
    <property type="component" value="Unassembled WGS sequence"/>
</dbReference>
<name>A0ABV9HRB0_9FLAO</name>
<keyword evidence="1 2" id="KW-0732">Signal</keyword>
<keyword evidence="5" id="KW-1185">Reference proteome</keyword>
<organism evidence="4 5">
    <name type="scientific">Dokdonia ponticola</name>
    <dbReference type="NCBI Taxonomy" id="2041041"/>
    <lineage>
        <taxon>Bacteria</taxon>
        <taxon>Pseudomonadati</taxon>
        <taxon>Bacteroidota</taxon>
        <taxon>Flavobacteriia</taxon>
        <taxon>Flavobacteriales</taxon>
        <taxon>Flavobacteriaceae</taxon>
        <taxon>Dokdonia</taxon>
    </lineage>
</organism>
<dbReference type="SUPFAM" id="SSF101898">
    <property type="entry name" value="NHL repeat"/>
    <property type="match status" value="2"/>
</dbReference>
<proteinExistence type="predicted"/>
<evidence type="ECO:0000313" key="5">
    <source>
        <dbReference type="Proteomes" id="UP001596043"/>
    </source>
</evidence>
<dbReference type="NCBIfam" id="TIGR04183">
    <property type="entry name" value="Por_Secre_tail"/>
    <property type="match status" value="1"/>
</dbReference>
<evidence type="ECO:0000256" key="2">
    <source>
        <dbReference type="SAM" id="SignalP"/>
    </source>
</evidence>
<dbReference type="PANTHER" id="PTHR24104:SF25">
    <property type="entry name" value="PROTEIN LIN-41"/>
    <property type="match status" value="1"/>
</dbReference>
<dbReference type="Gene3D" id="2.120.10.30">
    <property type="entry name" value="TolB, C-terminal domain"/>
    <property type="match status" value="1"/>
</dbReference>
<dbReference type="EMBL" id="JBHSFV010000001">
    <property type="protein sequence ID" value="MFC4632711.1"/>
    <property type="molecule type" value="Genomic_DNA"/>
</dbReference>
<accession>A0ABV9HRB0</accession>
<protein>
    <submittedName>
        <fullName evidence="4">T9SS type A sorting domain-containing protein</fullName>
    </submittedName>
</protein>
<evidence type="ECO:0000259" key="3">
    <source>
        <dbReference type="Pfam" id="PF18962"/>
    </source>
</evidence>
<sequence>MKITNLLYALFLFIFIGITTAQESEVAIYVSDAGNFNNPPWQILKFDQNGENPEVFIDDDDGHIAWPQDIVFLEDETAVLISSLNSGLITKHNATTGEFIENFASEIGGPTRMKIGPGNLLYVLQWQGNGTVLRYELDGTFVDEFTEIGIPQSIGIDWDSEGNLYVSSFTGDSVEKFDTNGEFVETFINSNLVGPTNIWFEDNGDLIVIDYNGGAVKRFDSEGNFLGIFIDGISFAEGVAFFPEGDILIGDGNNSSINRYANDGTFIETFIESGAGNLLTPNAIVRREITLAIESFSKQDITISPTTGTTFTISASDVSKTGTITIHNVLGQQIDRMQYKELPQTWNAHTYAEGVYFIKIHTSDGSQQTHKVIVKK</sequence>
<dbReference type="InterPro" id="IPR011042">
    <property type="entry name" value="6-blade_b-propeller_TolB-like"/>
</dbReference>
<feature type="chain" id="PRO_5046989227" evidence="2">
    <location>
        <begin position="22"/>
        <end position="376"/>
    </location>
</feature>
<comment type="caution">
    <text evidence="4">The sequence shown here is derived from an EMBL/GenBank/DDBJ whole genome shotgun (WGS) entry which is preliminary data.</text>
</comment>
<dbReference type="InterPro" id="IPR026444">
    <property type="entry name" value="Secre_tail"/>
</dbReference>
<dbReference type="Pfam" id="PF18962">
    <property type="entry name" value="Por_Secre_tail"/>
    <property type="match status" value="1"/>
</dbReference>
<feature type="signal peptide" evidence="2">
    <location>
        <begin position="1"/>
        <end position="21"/>
    </location>
</feature>
<dbReference type="RefSeq" id="WP_379976911.1">
    <property type="nucleotide sequence ID" value="NZ_JBHSFV010000001.1"/>
</dbReference>
<reference evidence="5" key="1">
    <citation type="journal article" date="2019" name="Int. J. Syst. Evol. Microbiol.">
        <title>The Global Catalogue of Microorganisms (GCM) 10K type strain sequencing project: providing services to taxonomists for standard genome sequencing and annotation.</title>
        <authorList>
            <consortium name="The Broad Institute Genomics Platform"/>
            <consortium name="The Broad Institute Genome Sequencing Center for Infectious Disease"/>
            <person name="Wu L."/>
            <person name="Ma J."/>
        </authorList>
    </citation>
    <scope>NUCLEOTIDE SEQUENCE [LARGE SCALE GENOMIC DNA]</scope>
    <source>
        <strain evidence="5">YJ-61-S</strain>
    </source>
</reference>
<feature type="domain" description="Secretion system C-terminal sorting" evidence="3">
    <location>
        <begin position="305"/>
        <end position="374"/>
    </location>
</feature>
<evidence type="ECO:0000313" key="4">
    <source>
        <dbReference type="EMBL" id="MFC4632711.1"/>
    </source>
</evidence>
<evidence type="ECO:0000256" key="1">
    <source>
        <dbReference type="ARBA" id="ARBA00022729"/>
    </source>
</evidence>
<gene>
    <name evidence="4" type="ORF">ACFO3O_02265</name>
</gene>
<dbReference type="InterPro" id="IPR050952">
    <property type="entry name" value="TRIM-NHL_E3_ligases"/>
</dbReference>
<dbReference type="PANTHER" id="PTHR24104">
    <property type="entry name" value="E3 UBIQUITIN-PROTEIN LIGASE NHLRC1-RELATED"/>
    <property type="match status" value="1"/>
</dbReference>